<dbReference type="Proteomes" id="UP000326336">
    <property type="component" value="Unassembled WGS sequence"/>
</dbReference>
<evidence type="ECO:0000259" key="6">
    <source>
        <dbReference type="Pfam" id="PF00155"/>
    </source>
</evidence>
<protein>
    <recommendedName>
        <fullName evidence="4">Aminotransferase</fullName>
        <ecNumber evidence="4">2.6.1.-</ecNumber>
    </recommendedName>
</protein>
<comment type="similarity">
    <text evidence="4">Belongs to the class-I pyridoxal-phosphate-dependent aminotransferase family.</text>
</comment>
<dbReference type="CDD" id="cd00609">
    <property type="entry name" value="AAT_like"/>
    <property type="match status" value="1"/>
</dbReference>
<proteinExistence type="inferred from homology"/>
<dbReference type="Gene3D" id="3.90.1150.10">
    <property type="entry name" value="Aspartate Aminotransferase, domain 1"/>
    <property type="match status" value="1"/>
</dbReference>
<dbReference type="PROSITE" id="PS00105">
    <property type="entry name" value="AA_TRANSFER_CLASS_1"/>
    <property type="match status" value="1"/>
</dbReference>
<dbReference type="GO" id="GO:0030170">
    <property type="term" value="F:pyridoxal phosphate binding"/>
    <property type="evidence" value="ECO:0007669"/>
    <property type="project" value="InterPro"/>
</dbReference>
<organism evidence="7 8">
    <name type="scientific">Bifidobacterium jacchi</name>
    <dbReference type="NCBI Taxonomy" id="2490545"/>
    <lineage>
        <taxon>Bacteria</taxon>
        <taxon>Bacillati</taxon>
        <taxon>Actinomycetota</taxon>
        <taxon>Actinomycetes</taxon>
        <taxon>Bifidobacteriales</taxon>
        <taxon>Bifidobacteriaceae</taxon>
        <taxon>Bifidobacterium</taxon>
    </lineage>
</organism>
<reference evidence="7 8" key="1">
    <citation type="journal article" date="2019" name="Int. J. Syst. Evol. Microbiol.">
        <title>Bifidobacterium jacchi sp. nov., isolated from the faeces of a baby common marmoset (Callithrix jacchus).</title>
        <authorList>
            <person name="Modesto M."/>
            <person name="Watanabe K."/>
            <person name="Arita M."/>
            <person name="Satti M."/>
            <person name="Oki K."/>
            <person name="Sciavilla P."/>
            <person name="Patavino C."/>
            <person name="Camma C."/>
            <person name="Michelini S."/>
            <person name="Sgorbati B."/>
            <person name="Mattarelli P."/>
        </authorList>
    </citation>
    <scope>NUCLEOTIDE SEQUENCE [LARGE SCALE GENOMIC DNA]</scope>
    <source>
        <strain evidence="7 8">MRM 9.3</strain>
    </source>
</reference>
<feature type="region of interest" description="Disordered" evidence="5">
    <location>
        <begin position="1"/>
        <end position="30"/>
    </location>
</feature>
<dbReference type="InterPro" id="IPR050881">
    <property type="entry name" value="LL-DAP_aminotransferase"/>
</dbReference>
<name>A0A5N5RHZ6_9BIFI</name>
<dbReference type="GO" id="GO:0008483">
    <property type="term" value="F:transaminase activity"/>
    <property type="evidence" value="ECO:0007669"/>
    <property type="project" value="UniProtKB-KW"/>
</dbReference>
<keyword evidence="3 4" id="KW-0808">Transferase</keyword>
<evidence type="ECO:0000256" key="3">
    <source>
        <dbReference type="ARBA" id="ARBA00022679"/>
    </source>
</evidence>
<accession>A0A5N5RHZ6</accession>
<evidence type="ECO:0000256" key="2">
    <source>
        <dbReference type="ARBA" id="ARBA00022576"/>
    </source>
</evidence>
<evidence type="ECO:0000256" key="1">
    <source>
        <dbReference type="ARBA" id="ARBA00001933"/>
    </source>
</evidence>
<dbReference type="OrthoDB" id="9763453at2"/>
<dbReference type="InterPro" id="IPR015421">
    <property type="entry name" value="PyrdxlP-dep_Trfase_major"/>
</dbReference>
<dbReference type="InterPro" id="IPR004838">
    <property type="entry name" value="NHTrfase_class1_PyrdxlP-BS"/>
</dbReference>
<keyword evidence="2 4" id="KW-0032">Aminotransferase</keyword>
<evidence type="ECO:0000313" key="8">
    <source>
        <dbReference type="Proteomes" id="UP000326336"/>
    </source>
</evidence>
<dbReference type="InterPro" id="IPR015424">
    <property type="entry name" value="PyrdxlP-dep_Trfase"/>
</dbReference>
<feature type="domain" description="Aminotransferase class I/classII large" evidence="6">
    <location>
        <begin position="56"/>
        <end position="435"/>
    </location>
</feature>
<dbReference type="Gene3D" id="3.40.640.10">
    <property type="entry name" value="Type I PLP-dependent aspartate aminotransferase-like (Major domain)"/>
    <property type="match status" value="1"/>
</dbReference>
<dbReference type="Pfam" id="PF00155">
    <property type="entry name" value="Aminotran_1_2"/>
    <property type="match status" value="1"/>
</dbReference>
<dbReference type="EMBL" id="RQSP01000018">
    <property type="protein sequence ID" value="KAB5606895.1"/>
    <property type="molecule type" value="Genomic_DNA"/>
</dbReference>
<evidence type="ECO:0000313" key="7">
    <source>
        <dbReference type="EMBL" id="KAB5606895.1"/>
    </source>
</evidence>
<dbReference type="InterPro" id="IPR004839">
    <property type="entry name" value="Aminotransferase_I/II_large"/>
</dbReference>
<dbReference type="AlphaFoldDB" id="A0A5N5RHZ6"/>
<comment type="caution">
    <text evidence="7">The sequence shown here is derived from an EMBL/GenBank/DDBJ whole genome shotgun (WGS) entry which is preliminary data.</text>
</comment>
<keyword evidence="8" id="KW-1185">Reference proteome</keyword>
<evidence type="ECO:0000256" key="5">
    <source>
        <dbReference type="SAM" id="MobiDB-lite"/>
    </source>
</evidence>
<dbReference type="PANTHER" id="PTHR42832:SF3">
    <property type="entry name" value="L-GLUTAMINE--4-(METHYLSULFANYL)-2-OXOBUTANOATE AMINOTRANSFERASE"/>
    <property type="match status" value="1"/>
</dbReference>
<sequence>MPSSPTHQVPQPSAPQPSAPQPSAPVEFAGAARSIPPNVFAVTDRKVEESIAAGNDVIDLAKGNPDAYPEEFIRDAARQAIDDPANARYTPFDGKPAYLRAAADWYRRMHGVTLDWHTQLFAVEGAVDALAGLYSIILDPGDAVAFADPYYPSYHCMARMRRAEEILLPATRDHGFLPDLDAVGGEVWDRVKMLVLNYPNNPTGAQAPLEFLARSVELARRHRFVIVHDYAYCGLGVGTAGAGMAGVVDDGHGAAVGRAGQQHSILEVPGACDVAVEVCSLSKMYAMAGWRAGFVAGNAPVVDHLKRYHYQMGSMITGNVQDAGVVALQSDQSCVARLAQRYAERRRIVAQGLRSAGLDVFDSAGGIYVWALVPQAWRGDDGSGTTGGERFADVMLDRARVAMLPGSCFGSVGGDYVRLSLLKPRNMLEEAVRRICAAVAQTDDVGCAVRDLPCADAVR</sequence>
<comment type="cofactor">
    <cofactor evidence="1 4">
        <name>pyridoxal 5'-phosphate</name>
        <dbReference type="ChEBI" id="CHEBI:597326"/>
    </cofactor>
</comment>
<dbReference type="InterPro" id="IPR015422">
    <property type="entry name" value="PyrdxlP-dep_Trfase_small"/>
</dbReference>
<dbReference type="SUPFAM" id="SSF53383">
    <property type="entry name" value="PLP-dependent transferases"/>
    <property type="match status" value="1"/>
</dbReference>
<dbReference type="EC" id="2.6.1.-" evidence="4"/>
<evidence type="ECO:0000256" key="4">
    <source>
        <dbReference type="RuleBase" id="RU000481"/>
    </source>
</evidence>
<feature type="compositionally biased region" description="Pro residues" evidence="5">
    <location>
        <begin position="12"/>
        <end position="23"/>
    </location>
</feature>
<dbReference type="PANTHER" id="PTHR42832">
    <property type="entry name" value="AMINO ACID AMINOTRANSFERASE"/>
    <property type="match status" value="1"/>
</dbReference>
<gene>
    <name evidence="7" type="ORF">EHS19_06175</name>
</gene>